<protein>
    <submittedName>
        <fullName evidence="3">DUF2892 domain-containing protein</fullName>
    </submittedName>
</protein>
<evidence type="ECO:0000259" key="2">
    <source>
        <dbReference type="Pfam" id="PF11127"/>
    </source>
</evidence>
<dbReference type="OrthoDB" id="7306535at2"/>
<dbReference type="Proteomes" id="UP000245629">
    <property type="component" value="Plasmid unnamed3"/>
</dbReference>
<dbReference type="Pfam" id="PF11127">
    <property type="entry name" value="YgaP-like_TM"/>
    <property type="match status" value="1"/>
</dbReference>
<accession>A0A2S2D091</accession>
<keyword evidence="4" id="KW-1185">Reference proteome</keyword>
<organism evidence="3 4">
    <name type="scientific">Azospirillum thermophilum</name>
    <dbReference type="NCBI Taxonomy" id="2202148"/>
    <lineage>
        <taxon>Bacteria</taxon>
        <taxon>Pseudomonadati</taxon>
        <taxon>Pseudomonadota</taxon>
        <taxon>Alphaproteobacteria</taxon>
        <taxon>Rhodospirillales</taxon>
        <taxon>Azospirillaceae</taxon>
        <taxon>Azospirillum</taxon>
    </lineage>
</organism>
<dbReference type="KEGG" id="azz:DEW08_29490"/>
<keyword evidence="3" id="KW-0614">Plasmid</keyword>
<evidence type="ECO:0000313" key="3">
    <source>
        <dbReference type="EMBL" id="AWK90118.1"/>
    </source>
</evidence>
<gene>
    <name evidence="3" type="ORF">DEW08_29490</name>
</gene>
<name>A0A2S2D091_9PROT</name>
<evidence type="ECO:0000256" key="1">
    <source>
        <dbReference type="SAM" id="MobiDB-lite"/>
    </source>
</evidence>
<feature type="compositionally biased region" description="Basic and acidic residues" evidence="1">
    <location>
        <begin position="87"/>
        <end position="103"/>
    </location>
</feature>
<dbReference type="AlphaFoldDB" id="A0A2S2D091"/>
<feature type="region of interest" description="Disordered" evidence="1">
    <location>
        <begin position="71"/>
        <end position="111"/>
    </location>
</feature>
<proteinExistence type="predicted"/>
<reference evidence="4" key="1">
    <citation type="submission" date="2018-05" db="EMBL/GenBank/DDBJ databases">
        <title>Azospirillum thermophila sp. nov., a novel isolated from hot spring.</title>
        <authorList>
            <person name="Zhao Z."/>
        </authorList>
    </citation>
    <scope>NUCLEOTIDE SEQUENCE [LARGE SCALE GENOMIC DNA]</scope>
    <source>
        <strain evidence="4">CFH 70021</strain>
        <plasmid evidence="4">unnamed3</plasmid>
    </source>
</reference>
<sequence length="111" mass="11267">MNADSSVRHAYDQVFGGDQNLGTGERIVSTGLGLAMAAGGLRKGASWQGAVMGLVGAALIARGMSGHCPMKAAMQGGDSQGWMSGGHSHDRLGGHDAREEGALDRAATQAM</sequence>
<geneLocation type="plasmid" evidence="3 4">
    <name>unnamed3</name>
</geneLocation>
<dbReference type="EMBL" id="CP029358">
    <property type="protein sequence ID" value="AWK90118.1"/>
    <property type="molecule type" value="Genomic_DNA"/>
</dbReference>
<dbReference type="InterPro" id="IPR021309">
    <property type="entry name" value="YgaP-like_TM"/>
</dbReference>
<feature type="domain" description="Inner membrane protein YgaP-like transmembrane" evidence="2">
    <location>
        <begin position="19"/>
        <end position="74"/>
    </location>
</feature>
<evidence type="ECO:0000313" key="4">
    <source>
        <dbReference type="Proteomes" id="UP000245629"/>
    </source>
</evidence>
<dbReference type="RefSeq" id="WP_109334104.1">
    <property type="nucleotide sequence ID" value="NZ_CP029358.1"/>
</dbReference>